<accession>A0A9W9TRY9</accession>
<feature type="region of interest" description="Disordered" evidence="1">
    <location>
        <begin position="25"/>
        <end position="97"/>
    </location>
</feature>
<protein>
    <submittedName>
        <fullName evidence="2">Concanavalin A-like lectin/glucanases superfamily</fullName>
    </submittedName>
</protein>
<dbReference type="GeneID" id="81382149"/>
<dbReference type="Proteomes" id="UP001147733">
    <property type="component" value="Unassembled WGS sequence"/>
</dbReference>
<feature type="region of interest" description="Disordered" evidence="1">
    <location>
        <begin position="1"/>
        <end position="20"/>
    </location>
</feature>
<organism evidence="2 3">
    <name type="scientific">Penicillium citrinum</name>
    <dbReference type="NCBI Taxonomy" id="5077"/>
    <lineage>
        <taxon>Eukaryota</taxon>
        <taxon>Fungi</taxon>
        <taxon>Dikarya</taxon>
        <taxon>Ascomycota</taxon>
        <taxon>Pezizomycotina</taxon>
        <taxon>Eurotiomycetes</taxon>
        <taxon>Eurotiomycetidae</taxon>
        <taxon>Eurotiales</taxon>
        <taxon>Aspergillaceae</taxon>
        <taxon>Penicillium</taxon>
    </lineage>
</organism>
<feature type="compositionally biased region" description="Low complexity" evidence="1">
    <location>
        <begin position="30"/>
        <end position="42"/>
    </location>
</feature>
<dbReference type="RefSeq" id="XP_056502394.1">
    <property type="nucleotide sequence ID" value="XM_056642982.1"/>
</dbReference>
<dbReference type="EMBL" id="JAPQKT010000003">
    <property type="protein sequence ID" value="KAJ5234894.1"/>
    <property type="molecule type" value="Genomic_DNA"/>
</dbReference>
<feature type="compositionally biased region" description="Low complexity" evidence="1">
    <location>
        <begin position="56"/>
        <end position="86"/>
    </location>
</feature>
<name>A0A9W9TRY9_PENCI</name>
<comment type="caution">
    <text evidence="2">The sequence shown here is derived from an EMBL/GenBank/DDBJ whole genome shotgun (WGS) entry which is preliminary data.</text>
</comment>
<evidence type="ECO:0000313" key="2">
    <source>
        <dbReference type="EMBL" id="KAJ5234894.1"/>
    </source>
</evidence>
<evidence type="ECO:0000313" key="3">
    <source>
        <dbReference type="Proteomes" id="UP001147733"/>
    </source>
</evidence>
<keyword evidence="3" id="KW-1185">Reference proteome</keyword>
<gene>
    <name evidence="2" type="ORF">N7469_004062</name>
</gene>
<evidence type="ECO:0000256" key="1">
    <source>
        <dbReference type="SAM" id="MobiDB-lite"/>
    </source>
</evidence>
<reference evidence="2" key="1">
    <citation type="submission" date="2022-11" db="EMBL/GenBank/DDBJ databases">
        <authorList>
            <person name="Petersen C."/>
        </authorList>
    </citation>
    <scope>NUCLEOTIDE SEQUENCE</scope>
    <source>
        <strain evidence="2">IBT 23319</strain>
    </source>
</reference>
<sequence length="120" mass="11041">MEADVAITGNDTVLGSLGATGLNMDLGANSSSSASSSSASDSVPTNSGGGSGGMSGTNSSSSSGSSSGSGSSTSSGSGAAATTTGFSQGGQDNGAPAVNERALRGSLFAVLVAVVVLVTL</sequence>
<reference evidence="2" key="2">
    <citation type="journal article" date="2023" name="IMA Fungus">
        <title>Comparative genomic study of the Penicillium genus elucidates a diverse pangenome and 15 lateral gene transfer events.</title>
        <authorList>
            <person name="Petersen C."/>
            <person name="Sorensen T."/>
            <person name="Nielsen M.R."/>
            <person name="Sondergaard T.E."/>
            <person name="Sorensen J.L."/>
            <person name="Fitzpatrick D.A."/>
            <person name="Frisvad J.C."/>
            <person name="Nielsen K.L."/>
        </authorList>
    </citation>
    <scope>NUCLEOTIDE SEQUENCE</scope>
    <source>
        <strain evidence="2">IBT 23319</strain>
    </source>
</reference>
<dbReference type="AlphaFoldDB" id="A0A9W9TRY9"/>
<proteinExistence type="predicted"/>